<dbReference type="GeneID" id="20077627"/>
<name>A0A024UV42_9STRA</name>
<sequence>MFRRILPALEARLRMHSTARKVHRYAPHSTSGSHVISVIPAHSARSTSKLPWMVTGACILMSAGVSAATLCDDSGRPLSVEEVIALYEQVDANMRILAQKLMEALAHDIDLEHAKDEADRLSVEQRAIQMSDSFETLLSQVQDSVFRNHYVTKEQVAAAMNRIESGELKLREDEAEAIRDYIRKLGRLRWECTGSREPIRQRLSPQRRPKPTDTPIPRQVVVHIANDLIPTLTRDMESIVLSLQQQNADLQDPAVRQRLAKLYLDASQATTERIAAKYNVTVEALQEALLYFHDDKTFQETMTSLTEKQHQRFVELGL</sequence>
<dbReference type="VEuPathDB" id="FungiDB:H310_00577"/>
<organism evidence="1">
    <name type="scientific">Aphanomyces invadans</name>
    <dbReference type="NCBI Taxonomy" id="157072"/>
    <lineage>
        <taxon>Eukaryota</taxon>
        <taxon>Sar</taxon>
        <taxon>Stramenopiles</taxon>
        <taxon>Oomycota</taxon>
        <taxon>Saprolegniomycetes</taxon>
        <taxon>Saprolegniales</taxon>
        <taxon>Verrucalvaceae</taxon>
        <taxon>Aphanomyces</taxon>
    </lineage>
</organism>
<dbReference type="eggNOG" id="ENOG502QWGJ">
    <property type="taxonomic scope" value="Eukaryota"/>
</dbReference>
<reference evidence="1" key="1">
    <citation type="submission" date="2013-12" db="EMBL/GenBank/DDBJ databases">
        <title>The Genome Sequence of Aphanomyces invadans NJM9701.</title>
        <authorList>
            <consortium name="The Broad Institute Genomics Platform"/>
            <person name="Russ C."/>
            <person name="Tyler B."/>
            <person name="van West P."/>
            <person name="Dieguez-Uribeondo J."/>
            <person name="Young S.K."/>
            <person name="Zeng Q."/>
            <person name="Gargeya S."/>
            <person name="Fitzgerald M."/>
            <person name="Abouelleil A."/>
            <person name="Alvarado L."/>
            <person name="Chapman S.B."/>
            <person name="Gainer-Dewar J."/>
            <person name="Goldberg J."/>
            <person name="Griggs A."/>
            <person name="Gujja S."/>
            <person name="Hansen M."/>
            <person name="Howarth C."/>
            <person name="Imamovic A."/>
            <person name="Ireland A."/>
            <person name="Larimer J."/>
            <person name="McCowan C."/>
            <person name="Murphy C."/>
            <person name="Pearson M."/>
            <person name="Poon T.W."/>
            <person name="Priest M."/>
            <person name="Roberts A."/>
            <person name="Saif S."/>
            <person name="Shea T."/>
            <person name="Sykes S."/>
            <person name="Wortman J."/>
            <person name="Nusbaum C."/>
            <person name="Birren B."/>
        </authorList>
    </citation>
    <scope>NUCLEOTIDE SEQUENCE [LARGE SCALE GENOMIC DNA]</scope>
    <source>
        <strain evidence="1">NJM9701</strain>
    </source>
</reference>
<dbReference type="AlphaFoldDB" id="A0A024UV42"/>
<accession>A0A024UV42</accession>
<gene>
    <name evidence="1" type="ORF">H310_00577</name>
</gene>
<protein>
    <submittedName>
        <fullName evidence="1">Uncharacterized protein</fullName>
    </submittedName>
</protein>
<dbReference type="EMBL" id="KI913952">
    <property type="protein sequence ID" value="ETW10219.1"/>
    <property type="molecule type" value="Genomic_DNA"/>
</dbReference>
<proteinExistence type="predicted"/>
<dbReference type="RefSeq" id="XP_008861630.1">
    <property type="nucleotide sequence ID" value="XM_008863408.1"/>
</dbReference>
<dbReference type="OrthoDB" id="75586at2759"/>
<evidence type="ECO:0000313" key="1">
    <source>
        <dbReference type="EMBL" id="ETW10219.1"/>
    </source>
</evidence>